<dbReference type="Pfam" id="PF17197">
    <property type="entry name" value="DUF5134"/>
    <property type="match status" value="1"/>
</dbReference>
<keyword evidence="1" id="KW-0472">Membrane</keyword>
<feature type="transmembrane region" description="Helical" evidence="1">
    <location>
        <begin position="152"/>
        <end position="176"/>
    </location>
</feature>
<gene>
    <name evidence="2" type="ORF">D1781_03995</name>
</gene>
<feature type="transmembrane region" description="Helical" evidence="1">
    <location>
        <begin position="60"/>
        <end position="80"/>
    </location>
</feature>
<feature type="transmembrane region" description="Helical" evidence="1">
    <location>
        <begin position="6"/>
        <end position="25"/>
    </location>
</feature>
<comment type="caution">
    <text evidence="2">The sequence shown here is derived from an EMBL/GenBank/DDBJ whole genome shotgun (WGS) entry which is preliminary data.</text>
</comment>
<keyword evidence="1" id="KW-0812">Transmembrane</keyword>
<feature type="transmembrane region" description="Helical" evidence="1">
    <location>
        <begin position="188"/>
        <end position="209"/>
    </location>
</feature>
<evidence type="ECO:0000256" key="1">
    <source>
        <dbReference type="SAM" id="Phobius"/>
    </source>
</evidence>
<organism evidence="2 3">
    <name type="scientific">Amnibacterium setariae</name>
    <dbReference type="NCBI Taxonomy" id="2306585"/>
    <lineage>
        <taxon>Bacteria</taxon>
        <taxon>Bacillati</taxon>
        <taxon>Actinomycetota</taxon>
        <taxon>Actinomycetes</taxon>
        <taxon>Micrococcales</taxon>
        <taxon>Microbacteriaceae</taxon>
        <taxon>Amnibacterium</taxon>
    </lineage>
</organism>
<feature type="transmembrane region" description="Helical" evidence="1">
    <location>
        <begin position="101"/>
        <end position="122"/>
    </location>
</feature>
<dbReference type="InterPro" id="IPR033458">
    <property type="entry name" value="DUF5134"/>
</dbReference>
<sequence length="210" mass="21314">MTMGTPLTATVATTLFGVLALWFAGRVVANRDVPDRVSNLLHLAMSGAMVAMPWSWAAPALPQVVVFSAGAFWYAGAALFRPAADAGLGVGHGAHGRIAGLWYHAGMMLAMVWMAVAMIPGAPSAHEDMAGMGGMAGMSHGAGAVMTGDVPWALAVSIALGTLFVGAAVWLAGLLVREAAGPARRLEVADLAASTAMAAGMAYVLLVLAT</sequence>
<reference evidence="3" key="1">
    <citation type="submission" date="2018-09" db="EMBL/GenBank/DDBJ databases">
        <authorList>
            <person name="Kim I."/>
        </authorList>
    </citation>
    <scope>NUCLEOTIDE SEQUENCE [LARGE SCALE GENOMIC DNA]</scope>
    <source>
        <strain evidence="3">DD4a</strain>
    </source>
</reference>
<evidence type="ECO:0000313" key="2">
    <source>
        <dbReference type="EMBL" id="RIX30588.1"/>
    </source>
</evidence>
<accession>A0A3A1U6E1</accession>
<evidence type="ECO:0000313" key="3">
    <source>
        <dbReference type="Proteomes" id="UP000265742"/>
    </source>
</evidence>
<dbReference type="AlphaFoldDB" id="A0A3A1U6E1"/>
<keyword evidence="1" id="KW-1133">Transmembrane helix</keyword>
<proteinExistence type="predicted"/>
<dbReference type="Proteomes" id="UP000265742">
    <property type="component" value="Unassembled WGS sequence"/>
</dbReference>
<dbReference type="EMBL" id="QXTG01000001">
    <property type="protein sequence ID" value="RIX30588.1"/>
    <property type="molecule type" value="Genomic_DNA"/>
</dbReference>
<protein>
    <submittedName>
        <fullName evidence="2">DUF5134 domain-containing protein</fullName>
    </submittedName>
</protein>
<name>A0A3A1U6E1_9MICO</name>
<dbReference type="OrthoDB" id="4734452at2"/>
<keyword evidence="3" id="KW-1185">Reference proteome</keyword>